<feature type="compositionally biased region" description="Basic residues" evidence="1">
    <location>
        <begin position="312"/>
        <end position="327"/>
    </location>
</feature>
<feature type="region of interest" description="Disordered" evidence="1">
    <location>
        <begin position="517"/>
        <end position="546"/>
    </location>
</feature>
<keyword evidence="2" id="KW-0812">Transmembrane</keyword>
<dbReference type="PANTHER" id="PTHR33098">
    <property type="entry name" value="COTTON FIBER (DUF761)"/>
    <property type="match status" value="1"/>
</dbReference>
<organism evidence="3 4">
    <name type="scientific">Salvia divinorum</name>
    <name type="common">Maria pastora</name>
    <name type="synonym">Diviner's sage</name>
    <dbReference type="NCBI Taxonomy" id="28513"/>
    <lineage>
        <taxon>Eukaryota</taxon>
        <taxon>Viridiplantae</taxon>
        <taxon>Streptophyta</taxon>
        <taxon>Embryophyta</taxon>
        <taxon>Tracheophyta</taxon>
        <taxon>Spermatophyta</taxon>
        <taxon>Magnoliopsida</taxon>
        <taxon>eudicotyledons</taxon>
        <taxon>Gunneridae</taxon>
        <taxon>Pentapetalae</taxon>
        <taxon>asterids</taxon>
        <taxon>lamiids</taxon>
        <taxon>Lamiales</taxon>
        <taxon>Lamiaceae</taxon>
        <taxon>Nepetoideae</taxon>
        <taxon>Mentheae</taxon>
        <taxon>Salviinae</taxon>
        <taxon>Salvia</taxon>
        <taxon>Salvia subgen. Calosphace</taxon>
    </lineage>
</organism>
<feature type="region of interest" description="Disordered" evidence="1">
    <location>
        <begin position="404"/>
        <end position="503"/>
    </location>
</feature>
<proteinExistence type="predicted"/>
<feature type="compositionally biased region" description="Pro residues" evidence="1">
    <location>
        <begin position="342"/>
        <end position="352"/>
    </location>
</feature>
<dbReference type="Proteomes" id="UP001567538">
    <property type="component" value="Unassembled WGS sequence"/>
</dbReference>
<feature type="compositionally biased region" description="Pro residues" evidence="1">
    <location>
        <begin position="289"/>
        <end position="298"/>
    </location>
</feature>
<evidence type="ECO:0000256" key="2">
    <source>
        <dbReference type="SAM" id="Phobius"/>
    </source>
</evidence>
<dbReference type="EMBL" id="JBEAFC010000016">
    <property type="protein sequence ID" value="KAL1530990.1"/>
    <property type="molecule type" value="Genomic_DNA"/>
</dbReference>
<name>A0ABD1FHN2_SALDI</name>
<evidence type="ECO:0000313" key="3">
    <source>
        <dbReference type="EMBL" id="KAL1530990.1"/>
    </source>
</evidence>
<keyword evidence="2" id="KW-1133">Transmembrane helix</keyword>
<feature type="compositionally biased region" description="Pro residues" evidence="1">
    <location>
        <begin position="490"/>
        <end position="501"/>
    </location>
</feature>
<sequence length="600" mass="66793">MEDDGADLTPFWVQSTSKLRRSDRLRRSVAAVFFSSGLVVFLLVVTAVFLLAFVVGSTISFNATIFRPNSVKKSWDSLNIALVLVAVVFGILSRNRSEERSSSFDEFQSSPVKGNEFQKSNPSTPQKWFDYSAYDEEKSSLYEYQIQDYHQPKFEQKISNLRRSSSSYPDLREFPSSSSTNWSYGDYQMRFYDDFHVDSSTVQLRHRRRHRSLERVDYPTSPPHIKTVVVDTLVTKPSLEGAELSPPWAEAPLPEDDAIAKKVVYESVAVREERSSRRFYKDLEIMNPVPAPLPPLPPVEESQPPEFQESHKRSRERAARRKERSSRRQVYENVEPTNPIATQPPPPPPPPQQQKSGKSERRRGGATSAISTKVFLNSLYMKKEKKKKQLKSVDNVESLLQEAPPPLSYQIPPPPPPPPSVFHTLFSSKKPKGEKTVTVTLEPLPPSPPPGSPTHATGCVTEPTPKPVKITNFDGPEEAQNSGGESPFRRIPPPPPLPPFSKTPAWKFVVEGDYVRVNSNNSSRSGSPDLDETESDVTPSAVDGGGAAAALFCPSPDVNSKAESFITKFRANLTLEKIHSMNKRGVGPSSLGPGLGPNQI</sequence>
<keyword evidence="4" id="KW-1185">Reference proteome</keyword>
<feature type="region of interest" description="Disordered" evidence="1">
    <location>
        <begin position="103"/>
        <end position="124"/>
    </location>
</feature>
<protein>
    <recommendedName>
        <fullName evidence="5">Hydroxyproline-rich glycoprotein family protein</fullName>
    </recommendedName>
</protein>
<evidence type="ECO:0008006" key="5">
    <source>
        <dbReference type="Google" id="ProtNLM"/>
    </source>
</evidence>
<gene>
    <name evidence="3" type="ORF">AAHA92_34091</name>
</gene>
<accession>A0ABD1FHN2</accession>
<feature type="compositionally biased region" description="Pro residues" evidence="1">
    <location>
        <begin position="404"/>
        <end position="420"/>
    </location>
</feature>
<reference evidence="3 4" key="1">
    <citation type="submission" date="2024-06" db="EMBL/GenBank/DDBJ databases">
        <title>A chromosome level genome sequence of Diviner's sage (Salvia divinorum).</title>
        <authorList>
            <person name="Ford S.A."/>
            <person name="Ro D.-K."/>
            <person name="Ness R.W."/>
            <person name="Phillips M.A."/>
        </authorList>
    </citation>
    <scope>NUCLEOTIDE SEQUENCE [LARGE SCALE GENOMIC DNA]</scope>
    <source>
        <strain evidence="3">SAF-2024a</strain>
        <tissue evidence="3">Leaf</tissue>
    </source>
</reference>
<feature type="region of interest" description="Disordered" evidence="1">
    <location>
        <begin position="287"/>
        <end position="375"/>
    </location>
</feature>
<dbReference type="PANTHER" id="PTHR33098:SF36">
    <property type="entry name" value="HYDROXYPROLINE-RICH GLYCOPROTEIN FAMILY PROTEIN"/>
    <property type="match status" value="1"/>
</dbReference>
<feature type="compositionally biased region" description="Pro residues" evidence="1">
    <location>
        <begin position="443"/>
        <end position="452"/>
    </location>
</feature>
<feature type="transmembrane region" description="Helical" evidence="2">
    <location>
        <begin position="75"/>
        <end position="92"/>
    </location>
</feature>
<keyword evidence="2" id="KW-0472">Membrane</keyword>
<evidence type="ECO:0000313" key="4">
    <source>
        <dbReference type="Proteomes" id="UP001567538"/>
    </source>
</evidence>
<feature type="transmembrane region" description="Helical" evidence="2">
    <location>
        <begin position="29"/>
        <end position="55"/>
    </location>
</feature>
<evidence type="ECO:0000256" key="1">
    <source>
        <dbReference type="SAM" id="MobiDB-lite"/>
    </source>
</evidence>
<feature type="region of interest" description="Disordered" evidence="1">
    <location>
        <begin position="579"/>
        <end position="600"/>
    </location>
</feature>
<dbReference type="InterPro" id="IPR008480">
    <property type="entry name" value="DUF761_pln"/>
</dbReference>
<dbReference type="Pfam" id="PF05553">
    <property type="entry name" value="DUF761"/>
    <property type="match status" value="1"/>
</dbReference>
<comment type="caution">
    <text evidence="3">The sequence shown here is derived from an EMBL/GenBank/DDBJ whole genome shotgun (WGS) entry which is preliminary data.</text>
</comment>
<dbReference type="AlphaFoldDB" id="A0ABD1FHN2"/>